<dbReference type="GO" id="GO:0005509">
    <property type="term" value="F:calcium ion binding"/>
    <property type="evidence" value="ECO:0007669"/>
    <property type="project" value="InterPro"/>
</dbReference>
<evidence type="ECO:0000313" key="5">
    <source>
        <dbReference type="Proteomes" id="UP000245507"/>
    </source>
</evidence>
<reference evidence="4 5" key="1">
    <citation type="submission" date="2018-05" db="EMBL/GenBank/DDBJ databases">
        <title>Nocardioides silvaticus genome.</title>
        <authorList>
            <person name="Li C."/>
            <person name="Wang G."/>
        </authorList>
    </citation>
    <scope>NUCLEOTIDE SEQUENCE [LARGE SCALE GENOMIC DNA]</scope>
    <source>
        <strain evidence="4 5">CCTCC AB 2018079</strain>
    </source>
</reference>
<name>A0A316TKS8_9ACTN</name>
<proteinExistence type="predicted"/>
<evidence type="ECO:0000256" key="2">
    <source>
        <dbReference type="ARBA" id="ARBA00022525"/>
    </source>
</evidence>
<dbReference type="Proteomes" id="UP000245507">
    <property type="component" value="Unassembled WGS sequence"/>
</dbReference>
<feature type="chain" id="PRO_5016377412" description="Calcium-binding protein" evidence="3">
    <location>
        <begin position="44"/>
        <end position="185"/>
    </location>
</feature>
<sequence>MRPAAGAGPEPQETPMRSIRILTLGAAAAFAGVAAFTAGSASAADVPGGHLDDVLYGTPYADKITAFEGNDSLYGYAGADLLLGGAGNDYLNGADGKDVLKGGSGSDYLAGSGGADSLYGNDGVDNLVPGFGPDQVRAGYGNDYLYVYADGNADYIKCGPGYDTVYYDSVDPGDEFAGCDTFEAI</sequence>
<evidence type="ECO:0000313" key="4">
    <source>
        <dbReference type="EMBL" id="PWN03879.1"/>
    </source>
</evidence>
<evidence type="ECO:0008006" key="6">
    <source>
        <dbReference type="Google" id="ProtNLM"/>
    </source>
</evidence>
<protein>
    <recommendedName>
        <fullName evidence="6">Calcium-binding protein</fullName>
    </recommendedName>
</protein>
<feature type="signal peptide" evidence="3">
    <location>
        <begin position="1"/>
        <end position="43"/>
    </location>
</feature>
<dbReference type="InterPro" id="IPR018511">
    <property type="entry name" value="Hemolysin-typ_Ca-bd_CS"/>
</dbReference>
<dbReference type="InterPro" id="IPR050557">
    <property type="entry name" value="RTX_toxin/Mannuronan_C5-epim"/>
</dbReference>
<evidence type="ECO:0000256" key="3">
    <source>
        <dbReference type="SAM" id="SignalP"/>
    </source>
</evidence>
<accession>A0A316TKS8</accession>
<keyword evidence="3" id="KW-0732">Signal</keyword>
<dbReference type="GO" id="GO:0005576">
    <property type="term" value="C:extracellular region"/>
    <property type="evidence" value="ECO:0007669"/>
    <property type="project" value="UniProtKB-SubCell"/>
</dbReference>
<comment type="caution">
    <text evidence="4">The sequence shown here is derived from an EMBL/GenBank/DDBJ whole genome shotgun (WGS) entry which is preliminary data.</text>
</comment>
<organism evidence="4 5">
    <name type="scientific">Nocardioides silvaticus</name>
    <dbReference type="NCBI Taxonomy" id="2201891"/>
    <lineage>
        <taxon>Bacteria</taxon>
        <taxon>Bacillati</taxon>
        <taxon>Actinomycetota</taxon>
        <taxon>Actinomycetes</taxon>
        <taxon>Propionibacteriales</taxon>
        <taxon>Nocardioidaceae</taxon>
        <taxon>Nocardioides</taxon>
    </lineage>
</organism>
<dbReference type="PANTHER" id="PTHR38340">
    <property type="entry name" value="S-LAYER PROTEIN"/>
    <property type="match status" value="1"/>
</dbReference>
<dbReference type="PANTHER" id="PTHR38340:SF1">
    <property type="entry name" value="S-LAYER PROTEIN"/>
    <property type="match status" value="1"/>
</dbReference>
<comment type="subcellular location">
    <subcellularLocation>
        <location evidence="1">Secreted</location>
    </subcellularLocation>
</comment>
<dbReference type="AlphaFoldDB" id="A0A316TKS8"/>
<keyword evidence="5" id="KW-1185">Reference proteome</keyword>
<dbReference type="EMBL" id="QGDD01000002">
    <property type="protein sequence ID" value="PWN03879.1"/>
    <property type="molecule type" value="Genomic_DNA"/>
</dbReference>
<dbReference type="Gene3D" id="2.150.10.10">
    <property type="entry name" value="Serralysin-like metalloprotease, C-terminal"/>
    <property type="match status" value="2"/>
</dbReference>
<dbReference type="InterPro" id="IPR011049">
    <property type="entry name" value="Serralysin-like_metalloprot_C"/>
</dbReference>
<keyword evidence="2" id="KW-0964">Secreted</keyword>
<dbReference type="PROSITE" id="PS00330">
    <property type="entry name" value="HEMOLYSIN_CALCIUM"/>
    <property type="match status" value="2"/>
</dbReference>
<evidence type="ECO:0000256" key="1">
    <source>
        <dbReference type="ARBA" id="ARBA00004613"/>
    </source>
</evidence>
<dbReference type="InterPro" id="IPR001343">
    <property type="entry name" value="Hemolysn_Ca-bd"/>
</dbReference>
<dbReference type="SUPFAM" id="SSF51120">
    <property type="entry name" value="beta-Roll"/>
    <property type="match status" value="2"/>
</dbReference>
<dbReference type="Pfam" id="PF00353">
    <property type="entry name" value="HemolysinCabind"/>
    <property type="match status" value="2"/>
</dbReference>
<dbReference type="PRINTS" id="PR00313">
    <property type="entry name" value="CABNDNGRPT"/>
</dbReference>
<gene>
    <name evidence="4" type="ORF">DJ010_07395</name>
</gene>